<dbReference type="GeneID" id="4390694"/>
<reference evidence="2" key="1">
    <citation type="journal article" date="2015" name="Genome Announc.">
        <title>Draft genome sequence of the cellulolytic fungus Chaetomium globosum.</title>
        <authorList>
            <person name="Cuomo C.A."/>
            <person name="Untereiner W.A."/>
            <person name="Ma L.-J."/>
            <person name="Grabherr M."/>
            <person name="Birren B.W."/>
        </authorList>
    </citation>
    <scope>NUCLEOTIDE SEQUENCE [LARGE SCALE GENOMIC DNA]</scope>
    <source>
        <strain evidence="2">ATCC 6205 / CBS 148.51 / DSM 1962 / NBRC 6347 / NRRL 1970</strain>
    </source>
</reference>
<protein>
    <submittedName>
        <fullName evidence="1">Uncharacterized protein</fullName>
    </submittedName>
</protein>
<dbReference type="VEuPathDB" id="FungiDB:CHGG_06006"/>
<evidence type="ECO:0000313" key="2">
    <source>
        <dbReference type="Proteomes" id="UP000001056"/>
    </source>
</evidence>
<name>Q2H5Q9_CHAGB</name>
<dbReference type="AlphaFoldDB" id="Q2H5Q9"/>
<dbReference type="RefSeq" id="XP_001222101.1">
    <property type="nucleotide sequence ID" value="XM_001222100.1"/>
</dbReference>
<dbReference type="Proteomes" id="UP000001056">
    <property type="component" value="Unassembled WGS sequence"/>
</dbReference>
<evidence type="ECO:0000313" key="1">
    <source>
        <dbReference type="EMBL" id="EAQ89387.1"/>
    </source>
</evidence>
<keyword evidence="2" id="KW-1185">Reference proteome</keyword>
<proteinExistence type="predicted"/>
<dbReference type="EMBL" id="CH408031">
    <property type="protein sequence ID" value="EAQ89387.1"/>
    <property type="molecule type" value="Genomic_DNA"/>
</dbReference>
<gene>
    <name evidence="1" type="ORF">CHGG_06006</name>
</gene>
<sequence>MQPRRNFSGSKIRIWDALDETIGQRWCLESSVALAREDMTFAIRGHAQYGASEFPKWRCDRKVKAKKRIPTRRILFKGFPMSKHGWGPYSYRASAQLAENGPVFRTFFCQHDGQPNRTLARTPPLVEILDGGDGFRPRASIYLSRDAPARACSSCPRPSATFARICLKPEDSPLDVGCRAGLGSSRCPGPWPAAPGPVCRRGLDRLETGNEWQRELDDFPGPGSLTPVLEKQGPVISQDTMSQRIQVPTVPGGWTIKPVEVPNMRR</sequence>
<dbReference type="InParanoid" id="Q2H5Q9"/>
<accession>Q2H5Q9</accession>
<dbReference type="OrthoDB" id="10356392at2759"/>
<organism evidence="1 2">
    <name type="scientific">Chaetomium globosum (strain ATCC 6205 / CBS 148.51 / DSM 1962 / NBRC 6347 / NRRL 1970)</name>
    <name type="common">Soil fungus</name>
    <dbReference type="NCBI Taxonomy" id="306901"/>
    <lineage>
        <taxon>Eukaryota</taxon>
        <taxon>Fungi</taxon>
        <taxon>Dikarya</taxon>
        <taxon>Ascomycota</taxon>
        <taxon>Pezizomycotina</taxon>
        <taxon>Sordariomycetes</taxon>
        <taxon>Sordariomycetidae</taxon>
        <taxon>Sordariales</taxon>
        <taxon>Chaetomiaceae</taxon>
        <taxon>Chaetomium</taxon>
    </lineage>
</organism>
<dbReference type="HOGENOM" id="CLU_1045863_0_0_1"/>